<comment type="cofactor">
    <cofactor evidence="2">
        <name>Zn(2+)</name>
        <dbReference type="ChEBI" id="CHEBI:29105"/>
    </cofactor>
</comment>
<accession>A0A1E5PBF1</accession>
<keyword evidence="11" id="KW-0482">Metalloprotease</keyword>
<protein>
    <recommendedName>
        <fullName evidence="5 12">Aminopeptidase N</fullName>
        <ecNumber evidence="4 12">3.4.11.2</ecNumber>
    </recommendedName>
</protein>
<dbReference type="EMBL" id="MEHJ01000001">
    <property type="protein sequence ID" value="OEJ26859.1"/>
    <property type="molecule type" value="Genomic_DNA"/>
</dbReference>
<dbReference type="GO" id="GO:0008270">
    <property type="term" value="F:zinc ion binding"/>
    <property type="evidence" value="ECO:0007669"/>
    <property type="project" value="UniProtKB-UniRule"/>
</dbReference>
<dbReference type="Gene3D" id="2.60.40.1730">
    <property type="entry name" value="tricorn interacting facor f3 domain"/>
    <property type="match status" value="1"/>
</dbReference>
<dbReference type="PRINTS" id="PR00756">
    <property type="entry name" value="ALADIPTASE"/>
</dbReference>
<dbReference type="Gene3D" id="1.10.390.10">
    <property type="entry name" value="Neutral Protease Domain 2"/>
    <property type="match status" value="1"/>
</dbReference>
<keyword evidence="9" id="KW-0378">Hydrolase</keyword>
<gene>
    <name evidence="16" type="ORF">AS594_22630</name>
</gene>
<evidence type="ECO:0000256" key="7">
    <source>
        <dbReference type="ARBA" id="ARBA00022670"/>
    </source>
</evidence>
<dbReference type="GO" id="GO:0006508">
    <property type="term" value="P:proteolysis"/>
    <property type="evidence" value="ECO:0007669"/>
    <property type="project" value="UniProtKB-UniRule"/>
</dbReference>
<dbReference type="InterPro" id="IPR050344">
    <property type="entry name" value="Peptidase_M1_aminopeptidases"/>
</dbReference>
<sequence>MPGTNLTREEAQQRASLLTVDAYEIELDLSGAQEGGTYRSVTTVRFESAKAGAETFIDLVAPAVHQVVLNGKSLDVAAVFRDSRIALKHLEAGRNELKVVADCAYTNTGEGLHRFVDPVDQQAYLYTQFEVPDARRVFASFEQPDLKATFQFTVKAPSGWTVISNSPTPEAPQDDVWVFEPTPRISTYITALIVGPYHSVHSSYENANGQSVPLGIYCRPSLAEFLDADDIFDVTRQGFDWFQEKFDYAYPFAKYDQLFVPEFNAGAMENAGAVTIRDQYIFRSRTTDAAYERRAETILHELAHMWFGDLVTMEWWNDLWLNESFATYTSVACQAHAEGSKWPHAWTTFANSEKTWAYRQDQLPSTHPIMAEIRDLDDVLVNFDGITYAKGASVLKQLVAYVGQDEFFKGVQAYFKAHAFGNTRLPDLLGALEKTSGRDLKTWSKAWLETAGINILRPEIATDADGNITSFAVRQEAPALPAGAKGTSTLRPHRIAVGCYDLDGAGKLVRTNRIEMDVDAAELTEVPFPAGTPRPAVILLNDDDLSYAKVRLDADSLAMVTAHIGDFAESLPRALCWSAAWDMTRDGELATRDYLALVLSGIGKESDIGVVQSLHRQAKLAVELYAAPQWRETGLARWTAATLEHLRAAEPGSDHQVAWARAFAATARTDEQLDLLQGLLDGTEAVDGLAVDTEMRWAFVGRLAATGRADEKVIAAELERDRTSAGELHAASARAARPTAEAKAEAWASVIDSDNLPNSTQEALIGGFVQTDQRELLAPYTEKYFAAVKGIWESRSHEMAQQIAVGLYPAVQVSRATLDATDAWLASADPTPALRRLVLESRSGIERALKAQAADAAAA</sequence>
<dbReference type="Pfam" id="PF11838">
    <property type="entry name" value="ERAP1_C"/>
    <property type="match status" value="1"/>
</dbReference>
<dbReference type="PANTHER" id="PTHR11533">
    <property type="entry name" value="PROTEASE M1 ZINC METALLOPROTEASE"/>
    <property type="match status" value="1"/>
</dbReference>
<dbReference type="InterPro" id="IPR001930">
    <property type="entry name" value="Peptidase_M1"/>
</dbReference>
<feature type="domain" description="Aminopeptidase N-like N-terminal" evidence="15">
    <location>
        <begin position="92"/>
        <end position="189"/>
    </location>
</feature>
<dbReference type="GO" id="GO:0070006">
    <property type="term" value="F:metalloaminopeptidase activity"/>
    <property type="evidence" value="ECO:0007669"/>
    <property type="project" value="TreeGrafter"/>
</dbReference>
<dbReference type="FunFam" id="2.60.40.1730:FF:000010">
    <property type="entry name" value="Putative aminopeptidase N"/>
    <property type="match status" value="1"/>
</dbReference>
<dbReference type="Pfam" id="PF17900">
    <property type="entry name" value="Peptidase_M1_N"/>
    <property type="match status" value="1"/>
</dbReference>
<dbReference type="GO" id="GO:0043171">
    <property type="term" value="P:peptide catabolic process"/>
    <property type="evidence" value="ECO:0007669"/>
    <property type="project" value="TreeGrafter"/>
</dbReference>
<evidence type="ECO:0000259" key="13">
    <source>
        <dbReference type="Pfam" id="PF01433"/>
    </source>
</evidence>
<dbReference type="InterPro" id="IPR024571">
    <property type="entry name" value="ERAP1-like_C_dom"/>
</dbReference>
<evidence type="ECO:0000256" key="9">
    <source>
        <dbReference type="ARBA" id="ARBA00022801"/>
    </source>
</evidence>
<evidence type="ECO:0000256" key="1">
    <source>
        <dbReference type="ARBA" id="ARBA00000098"/>
    </source>
</evidence>
<evidence type="ECO:0000256" key="8">
    <source>
        <dbReference type="ARBA" id="ARBA00022723"/>
    </source>
</evidence>
<proteinExistence type="inferred from homology"/>
<dbReference type="OrthoDB" id="100605at2"/>
<evidence type="ECO:0000256" key="4">
    <source>
        <dbReference type="ARBA" id="ARBA00012564"/>
    </source>
</evidence>
<dbReference type="GO" id="GO:0005737">
    <property type="term" value="C:cytoplasm"/>
    <property type="evidence" value="ECO:0007669"/>
    <property type="project" value="TreeGrafter"/>
</dbReference>
<dbReference type="AlphaFoldDB" id="A0A1E5PBF1"/>
<keyword evidence="6 16" id="KW-0031">Aminopeptidase</keyword>
<name>A0A1E5PBF1_9ACTN</name>
<keyword evidence="7" id="KW-0645">Protease</keyword>
<evidence type="ECO:0000256" key="10">
    <source>
        <dbReference type="ARBA" id="ARBA00022833"/>
    </source>
</evidence>
<comment type="similarity">
    <text evidence="3">Belongs to the peptidase M1 family.</text>
</comment>
<dbReference type="RefSeq" id="WP_069928734.1">
    <property type="nucleotide sequence ID" value="NZ_MEHI01000001.1"/>
</dbReference>
<dbReference type="EC" id="3.4.11.2" evidence="4 12"/>
<evidence type="ECO:0000256" key="5">
    <source>
        <dbReference type="ARBA" id="ARBA00015611"/>
    </source>
</evidence>
<dbReference type="SUPFAM" id="SSF63737">
    <property type="entry name" value="Leukotriene A4 hydrolase N-terminal domain"/>
    <property type="match status" value="1"/>
</dbReference>
<organism evidence="16 17">
    <name type="scientific">Streptomyces agglomeratus</name>
    <dbReference type="NCBI Taxonomy" id="285458"/>
    <lineage>
        <taxon>Bacteria</taxon>
        <taxon>Bacillati</taxon>
        <taxon>Actinomycetota</taxon>
        <taxon>Actinomycetes</taxon>
        <taxon>Kitasatosporales</taxon>
        <taxon>Streptomycetaceae</taxon>
        <taxon>Streptomyces</taxon>
    </lineage>
</organism>
<reference evidence="16 17" key="1">
    <citation type="submission" date="2016-08" db="EMBL/GenBank/DDBJ databases">
        <title>Complete genome sequence of Streptomyces agglomeratus strain 6-3-2, a novel anti-MRSA actinomycete isolated from Wuli of Tebit, China.</title>
        <authorList>
            <person name="Chen X."/>
        </authorList>
    </citation>
    <scope>NUCLEOTIDE SEQUENCE [LARGE SCALE GENOMIC DNA]</scope>
    <source>
        <strain evidence="16 17">6-3-2</strain>
    </source>
</reference>
<dbReference type="InterPro" id="IPR014782">
    <property type="entry name" value="Peptidase_M1_dom"/>
</dbReference>
<dbReference type="GO" id="GO:0042277">
    <property type="term" value="F:peptide binding"/>
    <property type="evidence" value="ECO:0007669"/>
    <property type="project" value="TreeGrafter"/>
</dbReference>
<dbReference type="SUPFAM" id="SSF55486">
    <property type="entry name" value="Metalloproteases ('zincins'), catalytic domain"/>
    <property type="match status" value="1"/>
</dbReference>
<evidence type="ECO:0000313" key="17">
    <source>
        <dbReference type="Proteomes" id="UP000095759"/>
    </source>
</evidence>
<comment type="caution">
    <text evidence="16">The sequence shown here is derived from an EMBL/GenBank/DDBJ whole genome shotgun (WGS) entry which is preliminary data.</text>
</comment>
<dbReference type="NCBIfam" id="TIGR02412">
    <property type="entry name" value="pepN_strep_liv"/>
    <property type="match status" value="1"/>
</dbReference>
<dbReference type="GO" id="GO:0016020">
    <property type="term" value="C:membrane"/>
    <property type="evidence" value="ECO:0007669"/>
    <property type="project" value="TreeGrafter"/>
</dbReference>
<dbReference type="Proteomes" id="UP000095759">
    <property type="component" value="Unassembled WGS sequence"/>
</dbReference>
<dbReference type="FunFam" id="1.10.390.10:FF:000004">
    <property type="entry name" value="Aminopeptidase N"/>
    <property type="match status" value="1"/>
</dbReference>
<dbReference type="STRING" id="285458.BGM19_14460"/>
<evidence type="ECO:0000256" key="12">
    <source>
        <dbReference type="NCBIfam" id="TIGR02412"/>
    </source>
</evidence>
<evidence type="ECO:0000256" key="3">
    <source>
        <dbReference type="ARBA" id="ARBA00010136"/>
    </source>
</evidence>
<dbReference type="InterPro" id="IPR027268">
    <property type="entry name" value="Peptidase_M4/M1_CTD_sf"/>
</dbReference>
<dbReference type="GO" id="GO:0016285">
    <property type="term" value="F:alanyl aminopeptidase activity"/>
    <property type="evidence" value="ECO:0007669"/>
    <property type="project" value="UniProtKB-EC"/>
</dbReference>
<feature type="domain" description="ERAP1-like C-terminal" evidence="14">
    <location>
        <begin position="538"/>
        <end position="847"/>
    </location>
</feature>
<dbReference type="InterPro" id="IPR045357">
    <property type="entry name" value="Aminopeptidase_N-like_N"/>
</dbReference>
<dbReference type="Pfam" id="PF01433">
    <property type="entry name" value="Peptidase_M1"/>
    <property type="match status" value="1"/>
</dbReference>
<evidence type="ECO:0000313" key="16">
    <source>
        <dbReference type="EMBL" id="OEJ26859.1"/>
    </source>
</evidence>
<evidence type="ECO:0000256" key="6">
    <source>
        <dbReference type="ARBA" id="ARBA00022438"/>
    </source>
</evidence>
<dbReference type="InterPro" id="IPR012778">
    <property type="entry name" value="Pept_M1_aminopeptidase"/>
</dbReference>
<dbReference type="InterPro" id="IPR042097">
    <property type="entry name" value="Aminopeptidase_N-like_N_sf"/>
</dbReference>
<dbReference type="PANTHER" id="PTHR11533:SF174">
    <property type="entry name" value="PUROMYCIN-SENSITIVE AMINOPEPTIDASE-RELATED"/>
    <property type="match status" value="1"/>
</dbReference>
<comment type="catalytic activity">
    <reaction evidence="1">
        <text>Release of an N-terminal amino acid, Xaa-|-Yaa- from a peptide, amide or arylamide. Xaa is preferably Ala, but may be most amino acids including Pro (slow action). When a terminal hydrophobic residue is followed by a prolyl residue, the two may be released as an intact Xaa-Pro dipeptide.</text>
        <dbReference type="EC" id="3.4.11.2"/>
    </reaction>
</comment>
<feature type="domain" description="Peptidase M1 membrane alanine aminopeptidase" evidence="13">
    <location>
        <begin position="232"/>
        <end position="447"/>
    </location>
</feature>
<evidence type="ECO:0000256" key="2">
    <source>
        <dbReference type="ARBA" id="ARBA00001947"/>
    </source>
</evidence>
<evidence type="ECO:0000256" key="11">
    <source>
        <dbReference type="ARBA" id="ARBA00023049"/>
    </source>
</evidence>
<keyword evidence="10" id="KW-0862">Zinc</keyword>
<dbReference type="GO" id="GO:0005615">
    <property type="term" value="C:extracellular space"/>
    <property type="evidence" value="ECO:0007669"/>
    <property type="project" value="TreeGrafter"/>
</dbReference>
<dbReference type="CDD" id="cd09602">
    <property type="entry name" value="M1_APN"/>
    <property type="match status" value="1"/>
</dbReference>
<evidence type="ECO:0000259" key="14">
    <source>
        <dbReference type="Pfam" id="PF11838"/>
    </source>
</evidence>
<keyword evidence="8" id="KW-0479">Metal-binding</keyword>
<keyword evidence="17" id="KW-1185">Reference proteome</keyword>
<evidence type="ECO:0000259" key="15">
    <source>
        <dbReference type="Pfam" id="PF17900"/>
    </source>
</evidence>